<name>G2GBX2_9ACTN</name>
<feature type="transmembrane region" description="Helical" evidence="2">
    <location>
        <begin position="6"/>
        <end position="27"/>
    </location>
</feature>
<dbReference type="Gene3D" id="3.40.50.1820">
    <property type="entry name" value="alpha/beta hydrolase"/>
    <property type="match status" value="1"/>
</dbReference>
<dbReference type="GO" id="GO:0016747">
    <property type="term" value="F:acyltransferase activity, transferring groups other than amino-acyl groups"/>
    <property type="evidence" value="ECO:0007669"/>
    <property type="project" value="TreeGrafter"/>
</dbReference>
<dbReference type="InterPro" id="IPR050583">
    <property type="entry name" value="Mycobacterial_A85_antigen"/>
</dbReference>
<gene>
    <name evidence="3" type="ORF">SZN_14983</name>
</gene>
<dbReference type="Proteomes" id="UP000004217">
    <property type="component" value="Unassembled WGS sequence"/>
</dbReference>
<dbReference type="EMBL" id="AGBF01000040">
    <property type="protein sequence ID" value="EGX58979.1"/>
    <property type="molecule type" value="Genomic_DNA"/>
</dbReference>
<dbReference type="InterPro" id="IPR000801">
    <property type="entry name" value="Esterase-like"/>
</dbReference>
<accession>G2GBX2</accession>
<dbReference type="OrthoDB" id="3670437at2"/>
<feature type="region of interest" description="Disordered" evidence="1">
    <location>
        <begin position="374"/>
        <end position="425"/>
    </location>
</feature>
<dbReference type="PANTHER" id="PTHR48098">
    <property type="entry name" value="ENTEROCHELIN ESTERASE-RELATED"/>
    <property type="match status" value="1"/>
</dbReference>
<sequence>MSLTGTPFLATLVALCVAAAALPLLLWSRVRGPRMARGAARMLMLLFAQVTAVALVFTMVNNSNQLYDNWGDLLGTGNHVRTAADLGASGTGGVVPESLPAVRQTFRQAKGPGMRAEGGVRVTRLTGRVSGVRAEVNVWLPPQYDDPAWRDRRFPVVELLPGYPGSSKAWFGSLDVTERLAPLMRSGRIRPFILVSPRTNLLPGADTGCANVPGRVNADTWLSVDVPRMVRDNFRAQAAPDGWAVAGYSAGAHCAAKLAVAHPDRYRAAVGLSGYNDPIAQAGSIAARTPALRAANNPYVLLKAAAAPPRVALYLSGQPGDGYEAALDLDRIATAPTRVDPVFVPKSAGGHTMALWKPQVLPAFRWLSGVMGPRGGAPAGPDTGGDVAGAGSGPGAIPRGPSTAGSTHAEPASDSASRAAAARRR</sequence>
<evidence type="ECO:0000313" key="3">
    <source>
        <dbReference type="EMBL" id="EGX58979.1"/>
    </source>
</evidence>
<keyword evidence="2" id="KW-0472">Membrane</keyword>
<dbReference type="RefSeq" id="WP_007495747.1">
    <property type="nucleotide sequence ID" value="NZ_AGBF01000040.1"/>
</dbReference>
<keyword evidence="2" id="KW-0812">Transmembrane</keyword>
<dbReference type="InterPro" id="IPR029058">
    <property type="entry name" value="AB_hydrolase_fold"/>
</dbReference>
<feature type="compositionally biased region" description="Gly residues" evidence="1">
    <location>
        <begin position="374"/>
        <end position="394"/>
    </location>
</feature>
<dbReference type="PANTHER" id="PTHR48098:SF1">
    <property type="entry name" value="DIACYLGLYCEROL ACYLTRANSFERASE_MYCOLYLTRANSFERASE AG85A"/>
    <property type="match status" value="1"/>
</dbReference>
<feature type="compositionally biased region" description="Low complexity" evidence="1">
    <location>
        <begin position="412"/>
        <end position="425"/>
    </location>
</feature>
<dbReference type="Pfam" id="PF00756">
    <property type="entry name" value="Esterase"/>
    <property type="match status" value="1"/>
</dbReference>
<evidence type="ECO:0000256" key="2">
    <source>
        <dbReference type="SAM" id="Phobius"/>
    </source>
</evidence>
<dbReference type="AlphaFoldDB" id="G2GBX2"/>
<keyword evidence="2" id="KW-1133">Transmembrane helix</keyword>
<organism evidence="3 4">
    <name type="scientific">Streptomyces zinciresistens K42</name>
    <dbReference type="NCBI Taxonomy" id="700597"/>
    <lineage>
        <taxon>Bacteria</taxon>
        <taxon>Bacillati</taxon>
        <taxon>Actinomycetota</taxon>
        <taxon>Actinomycetes</taxon>
        <taxon>Kitasatosporales</taxon>
        <taxon>Streptomycetaceae</taxon>
        <taxon>Streptomyces</taxon>
    </lineage>
</organism>
<proteinExistence type="predicted"/>
<evidence type="ECO:0000256" key="1">
    <source>
        <dbReference type="SAM" id="MobiDB-lite"/>
    </source>
</evidence>
<dbReference type="SUPFAM" id="SSF53474">
    <property type="entry name" value="alpha/beta-Hydrolases"/>
    <property type="match status" value="1"/>
</dbReference>
<protein>
    <submittedName>
        <fullName evidence="3">Esterase</fullName>
    </submittedName>
</protein>
<feature type="transmembrane region" description="Helical" evidence="2">
    <location>
        <begin position="39"/>
        <end position="60"/>
    </location>
</feature>
<evidence type="ECO:0000313" key="4">
    <source>
        <dbReference type="Proteomes" id="UP000004217"/>
    </source>
</evidence>
<keyword evidence="4" id="KW-1185">Reference proteome</keyword>
<comment type="caution">
    <text evidence="3">The sequence shown here is derived from an EMBL/GenBank/DDBJ whole genome shotgun (WGS) entry which is preliminary data.</text>
</comment>
<reference evidence="3 4" key="1">
    <citation type="submission" date="2011-08" db="EMBL/GenBank/DDBJ databases">
        <authorList>
            <person name="Lin Y."/>
            <person name="Hao X."/>
            <person name="Johnstone L."/>
            <person name="Miller S.J."/>
            <person name="Wei G."/>
            <person name="Rensing C."/>
        </authorList>
    </citation>
    <scope>NUCLEOTIDE SEQUENCE [LARGE SCALE GENOMIC DNA]</scope>
    <source>
        <strain evidence="3 4">K42</strain>
    </source>
</reference>